<evidence type="ECO:0000313" key="8">
    <source>
        <dbReference type="Proteomes" id="UP000465112"/>
    </source>
</evidence>
<keyword evidence="4" id="KW-0694">RNA-binding</keyword>
<feature type="region of interest" description="Disordered" evidence="6">
    <location>
        <begin position="1"/>
        <end position="101"/>
    </location>
</feature>
<comment type="caution">
    <text evidence="7">The sequence shown here is derived from an EMBL/GenBank/DDBJ whole genome shotgun (WGS) entry which is preliminary data.</text>
</comment>
<evidence type="ECO:0000256" key="5">
    <source>
        <dbReference type="ARBA" id="ARBA00023242"/>
    </source>
</evidence>
<gene>
    <name evidence="7" type="ORF">PFLUV_G00013740</name>
</gene>
<accession>A0A6A5FSI1</accession>
<protein>
    <submittedName>
        <fullName evidence="7">Uncharacterized protein</fullName>
    </submittedName>
</protein>
<feature type="compositionally biased region" description="Polar residues" evidence="6">
    <location>
        <begin position="50"/>
        <end position="67"/>
    </location>
</feature>
<keyword evidence="5" id="KW-0539">Nucleus</keyword>
<keyword evidence="8" id="KW-1185">Reference proteome</keyword>
<evidence type="ECO:0000256" key="4">
    <source>
        <dbReference type="ARBA" id="ARBA00022884"/>
    </source>
</evidence>
<name>A0A6A5FSI1_PERFL</name>
<evidence type="ECO:0000256" key="3">
    <source>
        <dbReference type="ARBA" id="ARBA00022552"/>
    </source>
</evidence>
<dbReference type="GO" id="GO:0005634">
    <property type="term" value="C:nucleus"/>
    <property type="evidence" value="ECO:0007669"/>
    <property type="project" value="UniProtKB-SubCell"/>
</dbReference>
<comment type="subcellular location">
    <subcellularLocation>
        <location evidence="1">Nucleus</location>
    </subcellularLocation>
</comment>
<feature type="compositionally biased region" description="Acidic residues" evidence="6">
    <location>
        <begin position="18"/>
        <end position="32"/>
    </location>
</feature>
<proteinExistence type="predicted"/>
<dbReference type="EMBL" id="VHII01000001">
    <property type="protein sequence ID" value="KAF1395644.1"/>
    <property type="molecule type" value="Genomic_DNA"/>
</dbReference>
<keyword evidence="3" id="KW-0698">rRNA processing</keyword>
<evidence type="ECO:0000313" key="7">
    <source>
        <dbReference type="EMBL" id="KAF1395644.1"/>
    </source>
</evidence>
<reference evidence="7 8" key="1">
    <citation type="submission" date="2019-06" db="EMBL/GenBank/DDBJ databases">
        <title>A chromosome-scale genome assembly of the European perch, Perca fluviatilis.</title>
        <authorList>
            <person name="Roques C."/>
            <person name="Zahm M."/>
            <person name="Cabau C."/>
            <person name="Klopp C."/>
            <person name="Bouchez O."/>
            <person name="Donnadieu C."/>
            <person name="Kuhl H."/>
            <person name="Gislard M."/>
            <person name="Guendouz S."/>
            <person name="Journot L."/>
            <person name="Haffray P."/>
            <person name="Bestin A."/>
            <person name="Morvezen R."/>
            <person name="Feron R."/>
            <person name="Wen M."/>
            <person name="Jouanno E."/>
            <person name="Herpin A."/>
            <person name="Schartl M."/>
            <person name="Postlethwait J."/>
            <person name="Schaerlinger B."/>
            <person name="Chardard D."/>
            <person name="Lecocq T."/>
            <person name="Poncet C."/>
            <person name="Jaffrelo L."/>
            <person name="Lampietro C."/>
            <person name="Guiguen Y."/>
        </authorList>
    </citation>
    <scope>NUCLEOTIDE SEQUENCE [LARGE SCALE GENOMIC DNA]</scope>
    <source>
        <tissue evidence="7">Blood</tissue>
    </source>
</reference>
<evidence type="ECO:0000256" key="6">
    <source>
        <dbReference type="SAM" id="MobiDB-lite"/>
    </source>
</evidence>
<feature type="compositionally biased region" description="Basic residues" evidence="6">
    <location>
        <begin position="37"/>
        <end position="46"/>
    </location>
</feature>
<evidence type="ECO:0000256" key="1">
    <source>
        <dbReference type="ARBA" id="ARBA00004123"/>
    </source>
</evidence>
<dbReference type="InterPro" id="IPR040309">
    <property type="entry name" value="Naf1"/>
</dbReference>
<dbReference type="GO" id="GO:0005732">
    <property type="term" value="C:sno(s)RNA-containing ribonucleoprotein complex"/>
    <property type="evidence" value="ECO:0007669"/>
    <property type="project" value="InterPro"/>
</dbReference>
<keyword evidence="2" id="KW-0690">Ribosome biogenesis</keyword>
<dbReference type="PANTHER" id="PTHR31633:SF1">
    <property type="entry name" value="H_ACA RIBONUCLEOPROTEIN COMPLEX NON-CORE SUBUNIT NAF1"/>
    <property type="match status" value="1"/>
</dbReference>
<evidence type="ECO:0000256" key="2">
    <source>
        <dbReference type="ARBA" id="ARBA00022517"/>
    </source>
</evidence>
<organism evidence="7 8">
    <name type="scientific">Perca fluviatilis</name>
    <name type="common">European perch</name>
    <dbReference type="NCBI Taxonomy" id="8168"/>
    <lineage>
        <taxon>Eukaryota</taxon>
        <taxon>Metazoa</taxon>
        <taxon>Chordata</taxon>
        <taxon>Craniata</taxon>
        <taxon>Vertebrata</taxon>
        <taxon>Euteleostomi</taxon>
        <taxon>Actinopterygii</taxon>
        <taxon>Neopterygii</taxon>
        <taxon>Teleostei</taxon>
        <taxon>Neoteleostei</taxon>
        <taxon>Acanthomorphata</taxon>
        <taxon>Eupercaria</taxon>
        <taxon>Perciformes</taxon>
        <taxon>Percoidei</taxon>
        <taxon>Percidae</taxon>
        <taxon>Percinae</taxon>
        <taxon>Perca</taxon>
    </lineage>
</organism>
<dbReference type="PANTHER" id="PTHR31633">
    <property type="entry name" value="H/ACA RIBONUCLEOPROTEIN COMPLEX NON-CORE SUBUNIT NAF1"/>
    <property type="match status" value="1"/>
</dbReference>
<dbReference type="AlphaFoldDB" id="A0A6A5FSI1"/>
<dbReference type="GO" id="GO:0003723">
    <property type="term" value="F:RNA binding"/>
    <property type="evidence" value="ECO:0007669"/>
    <property type="project" value="UniProtKB-KW"/>
</dbReference>
<dbReference type="Proteomes" id="UP000465112">
    <property type="component" value="Chromosome 1"/>
</dbReference>
<sequence>MFSFSFKGSDASWKNDQEPPEEALDYSDDEKEQEAKRKGKNSRKKRDNNNTDNPTHVTQNTLLQQRNARGFPPRHAGAPLRHQNPRNKQPQFSHTAAPPRH</sequence>
<dbReference type="GO" id="GO:0000493">
    <property type="term" value="P:box H/ACA snoRNP assembly"/>
    <property type="evidence" value="ECO:0007669"/>
    <property type="project" value="InterPro"/>
</dbReference>
<dbReference type="GO" id="GO:0006364">
    <property type="term" value="P:rRNA processing"/>
    <property type="evidence" value="ECO:0007669"/>
    <property type="project" value="UniProtKB-KW"/>
</dbReference>